<gene>
    <name evidence="15" type="ORF">EOD73_00730</name>
</gene>
<keyword evidence="6 11" id="KW-0798">TonB box</keyword>
<evidence type="ECO:0000313" key="16">
    <source>
        <dbReference type="Proteomes" id="UP000288587"/>
    </source>
</evidence>
<evidence type="ECO:0000256" key="8">
    <source>
        <dbReference type="ARBA" id="ARBA00023170"/>
    </source>
</evidence>
<dbReference type="InterPro" id="IPR000531">
    <property type="entry name" value="Beta-barrel_TonB"/>
</dbReference>
<keyword evidence="16" id="KW-1185">Reference proteome</keyword>
<comment type="similarity">
    <text evidence="2 10 11">Belongs to the TonB-dependent receptor family.</text>
</comment>
<accession>A0A3S3TBT8</accession>
<dbReference type="RefSeq" id="WP_127679897.1">
    <property type="nucleotide sequence ID" value="NZ_SACM01000001.1"/>
</dbReference>
<dbReference type="InterPro" id="IPR039426">
    <property type="entry name" value="TonB-dep_rcpt-like"/>
</dbReference>
<dbReference type="OrthoDB" id="8530571at2"/>
<dbReference type="SUPFAM" id="SSF56935">
    <property type="entry name" value="Porins"/>
    <property type="match status" value="1"/>
</dbReference>
<dbReference type="Gene3D" id="2.170.130.10">
    <property type="entry name" value="TonB-dependent receptor, plug domain"/>
    <property type="match status" value="1"/>
</dbReference>
<feature type="domain" description="TonB-dependent receptor-like beta-barrel" evidence="13">
    <location>
        <begin position="452"/>
        <end position="931"/>
    </location>
</feature>
<protein>
    <submittedName>
        <fullName evidence="15">TonB-dependent receptor</fullName>
    </submittedName>
</protein>
<keyword evidence="5 10" id="KW-0812">Transmembrane</keyword>
<evidence type="ECO:0000256" key="2">
    <source>
        <dbReference type="ARBA" id="ARBA00009810"/>
    </source>
</evidence>
<keyword evidence="8 15" id="KW-0675">Receptor</keyword>
<evidence type="ECO:0000256" key="6">
    <source>
        <dbReference type="ARBA" id="ARBA00023077"/>
    </source>
</evidence>
<evidence type="ECO:0000259" key="14">
    <source>
        <dbReference type="Pfam" id="PF07715"/>
    </source>
</evidence>
<dbReference type="Pfam" id="PF00593">
    <property type="entry name" value="TonB_dep_Rec_b-barrel"/>
    <property type="match status" value="1"/>
</dbReference>
<evidence type="ECO:0000256" key="1">
    <source>
        <dbReference type="ARBA" id="ARBA00004571"/>
    </source>
</evidence>
<keyword evidence="3 10" id="KW-0813">Transport</keyword>
<evidence type="ECO:0000256" key="7">
    <source>
        <dbReference type="ARBA" id="ARBA00023136"/>
    </source>
</evidence>
<evidence type="ECO:0000256" key="3">
    <source>
        <dbReference type="ARBA" id="ARBA00022448"/>
    </source>
</evidence>
<dbReference type="Pfam" id="PF07715">
    <property type="entry name" value="Plug"/>
    <property type="match status" value="1"/>
</dbReference>
<dbReference type="InterPro" id="IPR037066">
    <property type="entry name" value="Plug_dom_sf"/>
</dbReference>
<dbReference type="Proteomes" id="UP000288587">
    <property type="component" value="Unassembled WGS sequence"/>
</dbReference>
<evidence type="ECO:0000256" key="11">
    <source>
        <dbReference type="RuleBase" id="RU003357"/>
    </source>
</evidence>
<feature type="signal peptide" evidence="12">
    <location>
        <begin position="1"/>
        <end position="23"/>
    </location>
</feature>
<evidence type="ECO:0000256" key="9">
    <source>
        <dbReference type="ARBA" id="ARBA00023237"/>
    </source>
</evidence>
<evidence type="ECO:0000313" key="15">
    <source>
        <dbReference type="EMBL" id="RVT87585.1"/>
    </source>
</evidence>
<evidence type="ECO:0000259" key="13">
    <source>
        <dbReference type="Pfam" id="PF00593"/>
    </source>
</evidence>
<name>A0A3S3TBT8_9BURK</name>
<evidence type="ECO:0000256" key="5">
    <source>
        <dbReference type="ARBA" id="ARBA00022692"/>
    </source>
</evidence>
<keyword evidence="9 10" id="KW-0998">Cell outer membrane</keyword>
<dbReference type="EMBL" id="SACM01000001">
    <property type="protein sequence ID" value="RVT87585.1"/>
    <property type="molecule type" value="Genomic_DNA"/>
</dbReference>
<proteinExistence type="inferred from homology"/>
<feature type="chain" id="PRO_5018789194" evidence="12">
    <location>
        <begin position="24"/>
        <end position="972"/>
    </location>
</feature>
<dbReference type="Gene3D" id="2.40.170.20">
    <property type="entry name" value="TonB-dependent receptor, beta-barrel domain"/>
    <property type="match status" value="1"/>
</dbReference>
<dbReference type="InterPro" id="IPR012910">
    <property type="entry name" value="Plug_dom"/>
</dbReference>
<keyword evidence="12" id="KW-0732">Signal</keyword>
<comment type="caution">
    <text evidence="15">The sequence shown here is derived from an EMBL/GenBank/DDBJ whole genome shotgun (WGS) entry which is preliminary data.</text>
</comment>
<sequence length="972" mass="103575">MRLNRLALCLLTIGTGAHLGAQAQAQGADAAKLEKVIVTGSSIKRLKDEGSLPVQIINRTELARAGIASAEQLIAQLNINGNGLDNLASNADVVDGAARGNNGATSANLRGQGSNATLILLNGRRVAAHGLNGGTVDLNQIPFAAIERVEVLKDGASAIYGTDAIGGVINFILRNNYSGVTLNALADVPQEKGGEIYGASVTAGFGNLETDGFNLLASLSVQDNKRLRGDQRDFVNTYQPTRGLAPDTRGAPIATLFAVAGTTPTGAALGNVLSQGGSNTAGPFDFATPGLRVNGINILDLPGQAGCSSVDGMSPYQERLWASDSAKYGCAWDTGRAAVLQQPVKNTNLVSRLTFKIGDHQVFGEAVLGKSESSKSFSPNQITSGSGTATTTLPNGTVVASPFRNLRYPSTGAGYDAVFNALVAAFPALSVNRGLPMAFRWRCMPCGNRELDTESDTARFLIGADGALPFFSEWDYRVGASRASSKSESTVGEGYHYWTQLASLINTGVLNPFSLTQTPAALSGLSAASAKGVKLYGGEFTMQQLDATVSGPLFQLPGGRAMAALGVDQRTEKYKFDGDQRSNANTVEALIFNVPFDNALATAGTLKRDIKAVFTEVSLPLIKNLDLTAAVRRDEYTGFGASTNPKVSLRYSPIEQVLVRGAYSTGFRVPTFKQMFDPVTESQFVGADFADPAKCPSLVVSTTPGCESVRNFNTLFGGKANLDPEEAKMKSLGVVLSPTRDVVANVDWWEVRREGTIQAFGLRTLAENYNLFSSNFQRDASGNIVAVDTRWVNAGETITKGLEVGLRTTFLAAGARWNANFDVSYLLEKKSRLTANAPFGASEVGRFTRAGDLGIRWKHTASLTRAEGDWVTTFQHVYRSGYDDFVLPGVANGTIKPAEWSPRVLPYSIFNASVAYTGFKNTTLTFGIKNLLNDDPPFSVAYDTNTGAGSSWEPRVADPRGRAFTLRVEYRL</sequence>
<keyword evidence="4 10" id="KW-1134">Transmembrane beta strand</keyword>
<dbReference type="PANTHER" id="PTHR47234:SF2">
    <property type="entry name" value="TONB-DEPENDENT RECEPTOR"/>
    <property type="match status" value="1"/>
</dbReference>
<dbReference type="PANTHER" id="PTHR47234">
    <property type="match status" value="1"/>
</dbReference>
<dbReference type="InterPro" id="IPR036942">
    <property type="entry name" value="Beta-barrel_TonB_sf"/>
</dbReference>
<dbReference type="GO" id="GO:0009279">
    <property type="term" value="C:cell outer membrane"/>
    <property type="evidence" value="ECO:0007669"/>
    <property type="project" value="UniProtKB-SubCell"/>
</dbReference>
<comment type="subcellular location">
    <subcellularLocation>
        <location evidence="1 10">Cell outer membrane</location>
        <topology evidence="1 10">Multi-pass membrane protein</topology>
    </subcellularLocation>
</comment>
<evidence type="ECO:0000256" key="12">
    <source>
        <dbReference type="SAM" id="SignalP"/>
    </source>
</evidence>
<keyword evidence="7 10" id="KW-0472">Membrane</keyword>
<feature type="domain" description="TonB-dependent receptor plug" evidence="14">
    <location>
        <begin position="54"/>
        <end position="168"/>
    </location>
</feature>
<dbReference type="AlphaFoldDB" id="A0A3S3TBT8"/>
<evidence type="ECO:0000256" key="4">
    <source>
        <dbReference type="ARBA" id="ARBA00022452"/>
    </source>
</evidence>
<evidence type="ECO:0000256" key="10">
    <source>
        <dbReference type="PROSITE-ProRule" id="PRU01360"/>
    </source>
</evidence>
<organism evidence="15 16">
    <name type="scientific">Inhella crocodyli</name>
    <dbReference type="NCBI Taxonomy" id="2499851"/>
    <lineage>
        <taxon>Bacteria</taxon>
        <taxon>Pseudomonadati</taxon>
        <taxon>Pseudomonadota</taxon>
        <taxon>Betaproteobacteria</taxon>
        <taxon>Burkholderiales</taxon>
        <taxon>Sphaerotilaceae</taxon>
        <taxon>Inhella</taxon>
    </lineage>
</organism>
<dbReference type="PROSITE" id="PS52016">
    <property type="entry name" value="TONB_DEPENDENT_REC_3"/>
    <property type="match status" value="1"/>
</dbReference>
<reference evidence="15 16" key="1">
    <citation type="submission" date="2019-01" db="EMBL/GenBank/DDBJ databases">
        <authorList>
            <person name="Chen W.-M."/>
        </authorList>
    </citation>
    <scope>NUCLEOTIDE SEQUENCE [LARGE SCALE GENOMIC DNA]</scope>
    <source>
        <strain evidence="15 16">CCP-18</strain>
    </source>
</reference>